<dbReference type="Gene3D" id="3.30.420.340">
    <property type="entry name" value="UvrC, RNAse H endonuclease domain"/>
    <property type="match status" value="1"/>
</dbReference>
<dbReference type="AlphaFoldDB" id="A0A4Q1JN34"/>
<name>A0A4Q1JN34_9BACT</name>
<accession>A0A4Q1JN34</accession>
<dbReference type="InterPro" id="IPR050066">
    <property type="entry name" value="UvrABC_protein_C"/>
</dbReference>
<evidence type="ECO:0000256" key="5">
    <source>
        <dbReference type="ARBA" id="ARBA00023204"/>
    </source>
</evidence>
<dbReference type="Pfam" id="PF22920">
    <property type="entry name" value="UvrC_RNaseH"/>
    <property type="match status" value="1"/>
</dbReference>
<evidence type="ECO:0000313" key="10">
    <source>
        <dbReference type="EMBL" id="RXQ95063.1"/>
    </source>
</evidence>
<dbReference type="OrthoDB" id="9804933at2"/>
<dbReference type="Gene3D" id="3.40.1440.10">
    <property type="entry name" value="GIY-YIG endonuclease"/>
    <property type="match status" value="1"/>
</dbReference>
<dbReference type="InterPro" id="IPR000305">
    <property type="entry name" value="GIY-YIG_endonuc"/>
</dbReference>
<evidence type="ECO:0000256" key="4">
    <source>
        <dbReference type="ARBA" id="ARBA00022881"/>
    </source>
</evidence>
<comment type="function">
    <text evidence="7">The UvrABC repair system catalyzes the recognition and processing of DNA lesions. UvrC both incises the 5' and 3' sides of the lesion. The N-terminal half is responsible for the 3' incision and the C-terminal half is responsible for the 5' incision.</text>
</comment>
<keyword evidence="6 7" id="KW-0742">SOS response</keyword>
<evidence type="ECO:0000256" key="7">
    <source>
        <dbReference type="HAMAP-Rule" id="MF_00203"/>
    </source>
</evidence>
<dbReference type="Pfam" id="PF08459">
    <property type="entry name" value="UvrC_RNaseH_dom"/>
    <property type="match status" value="1"/>
</dbReference>
<gene>
    <name evidence="7 10" type="primary">uvrC</name>
    <name evidence="10" type="ORF">EO244_08405</name>
</gene>
<dbReference type="SUPFAM" id="SSF47781">
    <property type="entry name" value="RuvA domain 2-like"/>
    <property type="match status" value="1"/>
</dbReference>
<dbReference type="SMART" id="SM00465">
    <property type="entry name" value="GIYc"/>
    <property type="match status" value="1"/>
</dbReference>
<dbReference type="FunFam" id="3.40.1440.10:FF:000001">
    <property type="entry name" value="UvrABC system protein C"/>
    <property type="match status" value="1"/>
</dbReference>
<protein>
    <recommendedName>
        <fullName evidence="7">UvrABC system protein C</fullName>
        <shortName evidence="7">Protein UvrC</shortName>
    </recommendedName>
    <alternativeName>
        <fullName evidence="7">Excinuclease ABC subunit C</fullName>
    </alternativeName>
</protein>
<dbReference type="PANTHER" id="PTHR30562">
    <property type="entry name" value="UVRC/OXIDOREDUCTASE"/>
    <property type="match status" value="1"/>
</dbReference>
<keyword evidence="3 7" id="KW-0228">DNA excision</keyword>
<evidence type="ECO:0000256" key="3">
    <source>
        <dbReference type="ARBA" id="ARBA00022769"/>
    </source>
</evidence>
<evidence type="ECO:0000259" key="9">
    <source>
        <dbReference type="PROSITE" id="PS50165"/>
    </source>
</evidence>
<dbReference type="InterPro" id="IPR047296">
    <property type="entry name" value="GIY-YIG_UvrC_Cho"/>
</dbReference>
<dbReference type="EMBL" id="SAXA01000006">
    <property type="protein sequence ID" value="RXQ95063.1"/>
    <property type="molecule type" value="Genomic_DNA"/>
</dbReference>
<comment type="subunit">
    <text evidence="7">Interacts with UvrB in an incision complex.</text>
</comment>
<dbReference type="PROSITE" id="PS50164">
    <property type="entry name" value="GIY_YIG"/>
    <property type="match status" value="1"/>
</dbReference>
<evidence type="ECO:0000256" key="1">
    <source>
        <dbReference type="ARBA" id="ARBA00022490"/>
    </source>
</evidence>
<evidence type="ECO:0000256" key="2">
    <source>
        <dbReference type="ARBA" id="ARBA00022763"/>
    </source>
</evidence>
<dbReference type="NCBIfam" id="TIGR00194">
    <property type="entry name" value="uvrC"/>
    <property type="match status" value="1"/>
</dbReference>
<dbReference type="PANTHER" id="PTHR30562:SF1">
    <property type="entry name" value="UVRABC SYSTEM PROTEIN C"/>
    <property type="match status" value="1"/>
</dbReference>
<comment type="subcellular location">
    <subcellularLocation>
        <location evidence="7">Cytoplasm</location>
    </subcellularLocation>
</comment>
<dbReference type="Pfam" id="PF14520">
    <property type="entry name" value="HHH_5"/>
    <property type="match status" value="1"/>
</dbReference>
<evidence type="ECO:0000259" key="8">
    <source>
        <dbReference type="PROSITE" id="PS50164"/>
    </source>
</evidence>
<evidence type="ECO:0000313" key="11">
    <source>
        <dbReference type="Proteomes" id="UP000289703"/>
    </source>
</evidence>
<dbReference type="HAMAP" id="MF_00203">
    <property type="entry name" value="UvrC"/>
    <property type="match status" value="1"/>
</dbReference>
<sequence>MFVVENKHIVRLKERVAALPDEPGVYQFFDEHEKIIYVGKAKRLKRRVASYFNKVHDIAKTNVMVKKIADIKHLVVETEEDALLLENNLIKKHQPRYNILLKDDKSYPWICIKKETFPRVHITRQLVKDGSEYFGPYTSVRMVRTLMDLIRSLYKLRTCNLKLDEKSVSQGKFKVCLEYHIGNCKGPCVGNESFEEYHQTIAEIRHILKGNIKNVTDFLQEKMQALALDYKYEDAHLIKEKLDLLEKYRSKSTIVSPTIDNIDVYSILADEDTAYVNFLKLVNGAIIQAHTIEIKKKLDESEEELLVMGIVEIRQKIFSTAKEIIVPFPLDLSMHNVGFTVPQRGDKKKLLDLSLRNVKYFRQEKLKQLEKRQPKKHSDRIVEGMKKDFRLKELPVHIECFDNSNIQGTHPVASCVVFRNAKPYKKDYRHFNIKTVVGANDFASMEEIIYRRYKRLLEEEKSLPQLIVIDGGKGQLGAALNSLEKLDLRGKVAVVGIAKRLEEIFFPGDPYPLYLDKNSESLKVIQHLRNESHRFAITFHRQKRSKAFITSELDEVSGIGPKTKQSLISTFKSVENIKKTSLEDLEKCIGKSKAVKLWHHFN</sequence>
<dbReference type="Gene3D" id="1.10.150.20">
    <property type="entry name" value="5' to 3' exonuclease, C-terminal subdomain"/>
    <property type="match status" value="1"/>
</dbReference>
<dbReference type="GO" id="GO:0009432">
    <property type="term" value="P:SOS response"/>
    <property type="evidence" value="ECO:0007669"/>
    <property type="project" value="UniProtKB-UniRule"/>
</dbReference>
<dbReference type="InterPro" id="IPR004791">
    <property type="entry name" value="UvrC"/>
</dbReference>
<dbReference type="SUPFAM" id="SSF82771">
    <property type="entry name" value="GIY-YIG endonuclease"/>
    <property type="match status" value="1"/>
</dbReference>
<dbReference type="InterPro" id="IPR001162">
    <property type="entry name" value="UvrC_RNase_H_dom"/>
</dbReference>
<dbReference type="InterPro" id="IPR035901">
    <property type="entry name" value="GIY-YIG_endonuc_sf"/>
</dbReference>
<dbReference type="InterPro" id="IPR036876">
    <property type="entry name" value="UVR_dom_sf"/>
</dbReference>
<dbReference type="GO" id="GO:0009380">
    <property type="term" value="C:excinuclease repair complex"/>
    <property type="evidence" value="ECO:0007669"/>
    <property type="project" value="InterPro"/>
</dbReference>
<dbReference type="SUPFAM" id="SSF46600">
    <property type="entry name" value="C-terminal UvrC-binding domain of UvrB"/>
    <property type="match status" value="1"/>
</dbReference>
<dbReference type="GO" id="GO:0003677">
    <property type="term" value="F:DNA binding"/>
    <property type="evidence" value="ECO:0007669"/>
    <property type="project" value="UniProtKB-UniRule"/>
</dbReference>
<dbReference type="PROSITE" id="PS50165">
    <property type="entry name" value="UVRC"/>
    <property type="match status" value="1"/>
</dbReference>
<reference evidence="10 11" key="1">
    <citation type="submission" date="2019-01" db="EMBL/GenBank/DDBJ databases">
        <title>Ancylomarina salipaludis sp. nov., isolated from a salt marsh.</title>
        <authorList>
            <person name="Yoon J.-H."/>
        </authorList>
    </citation>
    <scope>NUCLEOTIDE SEQUENCE [LARGE SCALE GENOMIC DNA]</scope>
    <source>
        <strain evidence="10 11">SHSM-M15</strain>
    </source>
</reference>
<dbReference type="Proteomes" id="UP000289703">
    <property type="component" value="Unassembled WGS sequence"/>
</dbReference>
<dbReference type="CDD" id="cd10434">
    <property type="entry name" value="GIY-YIG_UvrC_Cho"/>
    <property type="match status" value="1"/>
</dbReference>
<keyword evidence="4 7" id="KW-0267">Excision nuclease</keyword>
<proteinExistence type="inferred from homology"/>
<feature type="domain" description="GIY-YIG" evidence="8">
    <location>
        <begin position="21"/>
        <end position="99"/>
    </location>
</feature>
<dbReference type="Pfam" id="PF01541">
    <property type="entry name" value="GIY-YIG"/>
    <property type="match status" value="1"/>
</dbReference>
<dbReference type="InterPro" id="IPR038476">
    <property type="entry name" value="UvrC_RNase_H_dom_sf"/>
</dbReference>
<feature type="domain" description="UvrC family homology region profile" evidence="9">
    <location>
        <begin position="268"/>
        <end position="483"/>
    </location>
</feature>
<comment type="caution">
    <text evidence="10">The sequence shown here is derived from an EMBL/GenBank/DDBJ whole genome shotgun (WGS) entry which is preliminary data.</text>
</comment>
<keyword evidence="11" id="KW-1185">Reference proteome</keyword>
<keyword evidence="5 7" id="KW-0234">DNA repair</keyword>
<dbReference type="GO" id="GO:0006289">
    <property type="term" value="P:nucleotide-excision repair"/>
    <property type="evidence" value="ECO:0007669"/>
    <property type="project" value="UniProtKB-UniRule"/>
</dbReference>
<keyword evidence="1 7" id="KW-0963">Cytoplasm</keyword>
<organism evidence="10 11">
    <name type="scientific">Ancylomarina salipaludis</name>
    <dbReference type="NCBI Taxonomy" id="2501299"/>
    <lineage>
        <taxon>Bacteria</taxon>
        <taxon>Pseudomonadati</taxon>
        <taxon>Bacteroidota</taxon>
        <taxon>Bacteroidia</taxon>
        <taxon>Marinilabiliales</taxon>
        <taxon>Marinifilaceae</taxon>
        <taxon>Ancylomarina</taxon>
    </lineage>
</organism>
<dbReference type="GO" id="GO:0009381">
    <property type="term" value="F:excinuclease ABC activity"/>
    <property type="evidence" value="ECO:0007669"/>
    <property type="project" value="UniProtKB-UniRule"/>
</dbReference>
<evidence type="ECO:0000256" key="6">
    <source>
        <dbReference type="ARBA" id="ARBA00023236"/>
    </source>
</evidence>
<dbReference type="GO" id="GO:0005737">
    <property type="term" value="C:cytoplasm"/>
    <property type="evidence" value="ECO:0007669"/>
    <property type="project" value="UniProtKB-SubCell"/>
</dbReference>
<dbReference type="InterPro" id="IPR010994">
    <property type="entry name" value="RuvA_2-like"/>
</dbReference>
<keyword evidence="2 7" id="KW-0227">DNA damage</keyword>
<comment type="similarity">
    <text evidence="7">Belongs to the UvrC family.</text>
</comment>